<reference evidence="2 3" key="1">
    <citation type="submission" date="2016-10" db="EMBL/GenBank/DDBJ databases">
        <title>Draft Genome Sequence of Rhizobacteria Flavobacterium johnsoniae CI04.</title>
        <authorList>
            <person name="Bravo J.I."/>
            <person name="Lozano G.L."/>
            <person name="Handelsman J."/>
        </authorList>
    </citation>
    <scope>NUCLEOTIDE SEQUENCE [LARGE SCALE GENOMIC DNA]</scope>
    <source>
        <strain evidence="2 3">CI04</strain>
    </source>
</reference>
<name>A0A1J7BXM4_FLAJO</name>
<protein>
    <recommendedName>
        <fullName evidence="4">DUF3221 domain-containing protein</fullName>
    </recommendedName>
</protein>
<keyword evidence="3" id="KW-1185">Reference proteome</keyword>
<dbReference type="Proteomes" id="UP000182826">
    <property type="component" value="Unassembled WGS sequence"/>
</dbReference>
<proteinExistence type="predicted"/>
<organism evidence="2 3">
    <name type="scientific">Flavobacterium johnsoniae</name>
    <name type="common">Cytophaga johnsonae</name>
    <dbReference type="NCBI Taxonomy" id="986"/>
    <lineage>
        <taxon>Bacteria</taxon>
        <taxon>Pseudomonadati</taxon>
        <taxon>Bacteroidota</taxon>
        <taxon>Flavobacteriia</taxon>
        <taxon>Flavobacteriales</taxon>
        <taxon>Flavobacteriaceae</taxon>
        <taxon>Flavobacterium</taxon>
    </lineage>
</organism>
<gene>
    <name evidence="2" type="ORF">BKM63_03985</name>
</gene>
<dbReference type="EMBL" id="MLFK01000002">
    <property type="protein sequence ID" value="OIV43371.1"/>
    <property type="molecule type" value="Genomic_DNA"/>
</dbReference>
<accession>A0A1J7BXM4</accession>
<dbReference type="OrthoDB" id="1260929at2"/>
<evidence type="ECO:0000256" key="1">
    <source>
        <dbReference type="SAM" id="SignalP"/>
    </source>
</evidence>
<keyword evidence="1" id="KW-0732">Signal</keyword>
<feature type="signal peptide" evidence="1">
    <location>
        <begin position="1"/>
        <end position="24"/>
    </location>
</feature>
<dbReference type="AlphaFoldDB" id="A0A1J7BXM4"/>
<sequence length="105" mass="11628">MKNLKKISFLVLLMAFVISCTTMKNDTNDAVSGKVESIESGKDGYTAKITTDKKEVYFAVISIVNVGGPQNYKQLKIGDVVSVKGEKWKTEEENHIKVTEIVSVK</sequence>
<dbReference type="PROSITE" id="PS51257">
    <property type="entry name" value="PROKAR_LIPOPROTEIN"/>
    <property type="match status" value="1"/>
</dbReference>
<evidence type="ECO:0000313" key="2">
    <source>
        <dbReference type="EMBL" id="OIV43371.1"/>
    </source>
</evidence>
<comment type="caution">
    <text evidence="2">The sequence shown here is derived from an EMBL/GenBank/DDBJ whole genome shotgun (WGS) entry which is preliminary data.</text>
</comment>
<feature type="chain" id="PRO_5009643800" description="DUF3221 domain-containing protein" evidence="1">
    <location>
        <begin position="25"/>
        <end position="105"/>
    </location>
</feature>
<evidence type="ECO:0000313" key="3">
    <source>
        <dbReference type="Proteomes" id="UP000182826"/>
    </source>
</evidence>
<dbReference type="RefSeq" id="WP_071635340.1">
    <property type="nucleotide sequence ID" value="NZ_MLFK01000002.1"/>
</dbReference>
<evidence type="ECO:0008006" key="4">
    <source>
        <dbReference type="Google" id="ProtNLM"/>
    </source>
</evidence>